<evidence type="ECO:0000313" key="2">
    <source>
        <dbReference type="Proteomes" id="UP000324222"/>
    </source>
</evidence>
<protein>
    <submittedName>
        <fullName evidence="1">Uncharacterized protein</fullName>
    </submittedName>
</protein>
<gene>
    <name evidence="1" type="ORF">E2C01_085012</name>
</gene>
<name>A0A5B7J5I6_PORTR</name>
<reference evidence="1 2" key="1">
    <citation type="submission" date="2019-05" db="EMBL/GenBank/DDBJ databases">
        <title>Another draft genome of Portunus trituberculatus and its Hox gene families provides insights of decapod evolution.</title>
        <authorList>
            <person name="Jeong J.-H."/>
            <person name="Song I."/>
            <person name="Kim S."/>
            <person name="Choi T."/>
            <person name="Kim D."/>
            <person name="Ryu S."/>
            <person name="Kim W."/>
        </authorList>
    </citation>
    <scope>NUCLEOTIDE SEQUENCE [LARGE SCALE GENOMIC DNA]</scope>
    <source>
        <tissue evidence="1">Muscle</tissue>
    </source>
</reference>
<comment type="caution">
    <text evidence="1">The sequence shown here is derived from an EMBL/GenBank/DDBJ whole genome shotgun (WGS) entry which is preliminary data.</text>
</comment>
<evidence type="ECO:0000313" key="1">
    <source>
        <dbReference type="EMBL" id="MPC90045.1"/>
    </source>
</evidence>
<organism evidence="1 2">
    <name type="scientific">Portunus trituberculatus</name>
    <name type="common">Swimming crab</name>
    <name type="synonym">Neptunus trituberculatus</name>
    <dbReference type="NCBI Taxonomy" id="210409"/>
    <lineage>
        <taxon>Eukaryota</taxon>
        <taxon>Metazoa</taxon>
        <taxon>Ecdysozoa</taxon>
        <taxon>Arthropoda</taxon>
        <taxon>Crustacea</taxon>
        <taxon>Multicrustacea</taxon>
        <taxon>Malacostraca</taxon>
        <taxon>Eumalacostraca</taxon>
        <taxon>Eucarida</taxon>
        <taxon>Decapoda</taxon>
        <taxon>Pleocyemata</taxon>
        <taxon>Brachyura</taxon>
        <taxon>Eubrachyura</taxon>
        <taxon>Portunoidea</taxon>
        <taxon>Portunidae</taxon>
        <taxon>Portuninae</taxon>
        <taxon>Portunus</taxon>
    </lineage>
</organism>
<sequence>MHKESRAPPSPDVPQPVYRIRDVPRCLLKGHNFISGTCMSSALVPAPSASPSHVPYSLSITFPPAP</sequence>
<dbReference type="AlphaFoldDB" id="A0A5B7J5I6"/>
<keyword evidence="2" id="KW-1185">Reference proteome</keyword>
<proteinExistence type="predicted"/>
<dbReference type="Proteomes" id="UP000324222">
    <property type="component" value="Unassembled WGS sequence"/>
</dbReference>
<dbReference type="EMBL" id="VSRR010083038">
    <property type="protein sequence ID" value="MPC90045.1"/>
    <property type="molecule type" value="Genomic_DNA"/>
</dbReference>
<accession>A0A5B7J5I6</accession>